<dbReference type="GO" id="GO:0047661">
    <property type="term" value="F:amino-acid racemase activity"/>
    <property type="evidence" value="ECO:0007669"/>
    <property type="project" value="InterPro"/>
</dbReference>
<comment type="similarity">
    <text evidence="1">Belongs to the aspartate/glutamate racemases family.</text>
</comment>
<dbReference type="EC" id="5.1.1.-" evidence="3"/>
<dbReference type="Pfam" id="PF01177">
    <property type="entry name" value="Asp_Glu_race"/>
    <property type="match status" value="1"/>
</dbReference>
<organism evidence="3 4">
    <name type="scientific">Vallitalea pronyensis</name>
    <dbReference type="NCBI Taxonomy" id="1348613"/>
    <lineage>
        <taxon>Bacteria</taxon>
        <taxon>Bacillati</taxon>
        <taxon>Bacillota</taxon>
        <taxon>Clostridia</taxon>
        <taxon>Lachnospirales</taxon>
        <taxon>Vallitaleaceae</taxon>
        <taxon>Vallitalea</taxon>
    </lineage>
</organism>
<dbReference type="InterPro" id="IPR001920">
    <property type="entry name" value="Asp/Glu_race"/>
</dbReference>
<name>A0A8J8MHN4_9FIRM</name>
<dbReference type="SUPFAM" id="SSF53681">
    <property type="entry name" value="Aspartate/glutamate racemase"/>
    <property type="match status" value="2"/>
</dbReference>
<evidence type="ECO:0000313" key="4">
    <source>
        <dbReference type="Proteomes" id="UP000683246"/>
    </source>
</evidence>
<protein>
    <submittedName>
        <fullName evidence="3">Amino acid racemase</fullName>
        <ecNumber evidence="3">5.1.1.-</ecNumber>
    </submittedName>
</protein>
<dbReference type="AlphaFoldDB" id="A0A8J8MHN4"/>
<evidence type="ECO:0000256" key="2">
    <source>
        <dbReference type="ARBA" id="ARBA00023235"/>
    </source>
</evidence>
<evidence type="ECO:0000313" key="3">
    <source>
        <dbReference type="EMBL" id="QUI21825.1"/>
    </source>
</evidence>
<reference evidence="3" key="1">
    <citation type="submission" date="2020-07" db="EMBL/GenBank/DDBJ databases">
        <title>Vallitalea pronyensis genome.</title>
        <authorList>
            <person name="Postec A."/>
        </authorList>
    </citation>
    <scope>NUCLEOTIDE SEQUENCE</scope>
    <source>
        <strain evidence="3">FatNI3</strain>
    </source>
</reference>
<dbReference type="KEGG" id="vpy:HZI73_05725"/>
<dbReference type="InterPro" id="IPR018187">
    <property type="entry name" value="Asp/Glu_racemase_AS_1"/>
</dbReference>
<dbReference type="Gene3D" id="3.40.50.1860">
    <property type="match status" value="2"/>
</dbReference>
<keyword evidence="2 3" id="KW-0413">Isomerase</keyword>
<dbReference type="NCBIfam" id="TIGR00035">
    <property type="entry name" value="asp_race"/>
    <property type="match status" value="1"/>
</dbReference>
<keyword evidence="4" id="KW-1185">Reference proteome</keyword>
<accession>A0A8J8MHN4</accession>
<dbReference type="Proteomes" id="UP000683246">
    <property type="component" value="Chromosome"/>
</dbReference>
<evidence type="ECO:0000256" key="1">
    <source>
        <dbReference type="ARBA" id="ARBA00007847"/>
    </source>
</evidence>
<dbReference type="InterPro" id="IPR015942">
    <property type="entry name" value="Asp/Glu/hydantoin_racemase"/>
</dbReference>
<dbReference type="EMBL" id="CP058649">
    <property type="protein sequence ID" value="QUI21825.1"/>
    <property type="molecule type" value="Genomic_DNA"/>
</dbReference>
<dbReference type="PROSITE" id="PS00923">
    <property type="entry name" value="ASP_GLU_RACEMASE_1"/>
    <property type="match status" value="1"/>
</dbReference>
<dbReference type="PANTHER" id="PTHR21198">
    <property type="entry name" value="GLUTAMATE RACEMASE"/>
    <property type="match status" value="1"/>
</dbReference>
<gene>
    <name evidence="3" type="ORF">HZI73_05725</name>
</gene>
<proteinExistence type="inferred from homology"/>
<dbReference type="RefSeq" id="WP_212697295.1">
    <property type="nucleotide sequence ID" value="NZ_CP058649.1"/>
</dbReference>
<dbReference type="InterPro" id="IPR004380">
    <property type="entry name" value="Asp_race"/>
</dbReference>
<dbReference type="PANTHER" id="PTHR21198:SF7">
    <property type="entry name" value="ASPARTATE-GLUTAMATE RACEMASE FAMILY"/>
    <property type="match status" value="1"/>
</dbReference>
<sequence>MNNQNSHISIGILAGMGPRSTTPFLELVLDQCQIQYGAKDDIDYPHMVVYALPTPYYVDRVNDDRALGQSIIEGTKRLASFGVDYIAIPCNTAHKYYNDIQKNVHTKVLNIIDVTLKNIPKHGKVTVLATETTMETYLYQKGILENGGQYKFVHSWQKQVNAIIAMCKDAEDKNKRLQCWQQLMKDIQEEGVRHVVVACTDLTMLIEENSTLNYIDSSMALAEAVVQEYVKRKKIKQK</sequence>